<keyword evidence="9" id="KW-1185">Reference proteome</keyword>
<comment type="caution">
    <text evidence="8">The sequence shown here is derived from an EMBL/GenBank/DDBJ whole genome shotgun (WGS) entry which is preliminary data.</text>
</comment>
<dbReference type="GO" id="GO:0016746">
    <property type="term" value="F:acyltransferase activity"/>
    <property type="evidence" value="ECO:0007669"/>
    <property type="project" value="UniProtKB-KW"/>
</dbReference>
<keyword evidence="3 7" id="KW-0812">Transmembrane</keyword>
<evidence type="ECO:0000313" key="9">
    <source>
        <dbReference type="Proteomes" id="UP000780801"/>
    </source>
</evidence>
<evidence type="ECO:0000256" key="3">
    <source>
        <dbReference type="ARBA" id="ARBA00022692"/>
    </source>
</evidence>
<evidence type="ECO:0000256" key="6">
    <source>
        <dbReference type="ARBA" id="ARBA00023315"/>
    </source>
</evidence>
<dbReference type="Proteomes" id="UP000780801">
    <property type="component" value="Unassembled WGS sequence"/>
</dbReference>
<dbReference type="InterPro" id="IPR049941">
    <property type="entry name" value="LPLAT_7/PORCN-like"/>
</dbReference>
<evidence type="ECO:0000256" key="7">
    <source>
        <dbReference type="SAM" id="Phobius"/>
    </source>
</evidence>
<protein>
    <submittedName>
        <fullName evidence="8">Lysophospholipid acyltransferase</fullName>
    </submittedName>
</protein>
<dbReference type="Pfam" id="PF03062">
    <property type="entry name" value="MBOAT"/>
    <property type="match status" value="1"/>
</dbReference>
<keyword evidence="2" id="KW-0808">Transferase</keyword>
<keyword evidence="5 7" id="KW-0472">Membrane</keyword>
<dbReference type="PANTHER" id="PTHR13906">
    <property type="entry name" value="PORCUPINE"/>
    <property type="match status" value="1"/>
</dbReference>
<evidence type="ECO:0000256" key="4">
    <source>
        <dbReference type="ARBA" id="ARBA00022989"/>
    </source>
</evidence>
<proteinExistence type="predicted"/>
<reference evidence="8" key="1">
    <citation type="journal article" date="2020" name="Fungal Divers.">
        <title>Resolving the Mortierellaceae phylogeny through synthesis of multi-gene phylogenetics and phylogenomics.</title>
        <authorList>
            <person name="Vandepol N."/>
            <person name="Liber J."/>
            <person name="Desiro A."/>
            <person name="Na H."/>
            <person name="Kennedy M."/>
            <person name="Barry K."/>
            <person name="Grigoriev I.V."/>
            <person name="Miller A.N."/>
            <person name="O'Donnell K."/>
            <person name="Stajich J.E."/>
            <person name="Bonito G."/>
        </authorList>
    </citation>
    <scope>NUCLEOTIDE SEQUENCE</scope>
    <source>
        <strain evidence="8">KOD1015</strain>
    </source>
</reference>
<dbReference type="GO" id="GO:0016020">
    <property type="term" value="C:membrane"/>
    <property type="evidence" value="ECO:0007669"/>
    <property type="project" value="UniProtKB-SubCell"/>
</dbReference>
<dbReference type="OrthoDB" id="286734at2759"/>
<keyword evidence="4 7" id="KW-1133">Transmembrane helix</keyword>
<feature type="transmembrane region" description="Helical" evidence="7">
    <location>
        <begin position="59"/>
        <end position="78"/>
    </location>
</feature>
<organism evidence="8 9">
    <name type="scientific">Lunasporangiospora selenospora</name>
    <dbReference type="NCBI Taxonomy" id="979761"/>
    <lineage>
        <taxon>Eukaryota</taxon>
        <taxon>Fungi</taxon>
        <taxon>Fungi incertae sedis</taxon>
        <taxon>Mucoromycota</taxon>
        <taxon>Mortierellomycotina</taxon>
        <taxon>Mortierellomycetes</taxon>
        <taxon>Mortierellales</taxon>
        <taxon>Mortierellaceae</taxon>
        <taxon>Lunasporangiospora</taxon>
    </lineage>
</organism>
<name>A0A9P6KC96_9FUNG</name>
<evidence type="ECO:0000256" key="2">
    <source>
        <dbReference type="ARBA" id="ARBA00022679"/>
    </source>
</evidence>
<sequence length="408" mass="46079">MSIHDYRGYRLDHTGPQMILTMKLTSWAFNVYDGRRNRKDLSRYQQEHAVPAFPPLLSYLSYVFFFPALLVGPSFEYMDYIRFIELSQFRDPKTGKINWPAGRVKAAMQSFLFALVSLGALAFVGPKINVLWTLSPAWNSLPWIGRFAYVQLAAFAARFKYYAVWKMAEGACVLAGFGYNGQDPQTGASRWDASSNINILAYEAGESVKALADNWNIGTNKWLKYSVYFRVVSPGQKPGPLETFATFGVSAFWHGFYPGYYLMFASSAMALTAGKLLRTHLRPRFANTTGKTPLWYNLMGLLLTQSTINYMSMSFLLLSFTDSIHVWRHLYFVPHIGILLVTLLTPVLFPVKRKSKKEKEDQAAQPLLQEAEKVKEIAQGVIEEVATTALSASTDRLDSASKQKIKAL</sequence>
<gene>
    <name evidence="8" type="primary">ALE1</name>
    <name evidence="8" type="ORF">BGW38_004284</name>
</gene>
<feature type="transmembrane region" description="Helical" evidence="7">
    <location>
        <begin position="111"/>
        <end position="132"/>
    </location>
</feature>
<feature type="transmembrane region" description="Helical" evidence="7">
    <location>
        <begin position="259"/>
        <end position="277"/>
    </location>
</feature>
<dbReference type="InterPro" id="IPR004299">
    <property type="entry name" value="MBOAT_fam"/>
</dbReference>
<evidence type="ECO:0000256" key="5">
    <source>
        <dbReference type="ARBA" id="ARBA00023136"/>
    </source>
</evidence>
<dbReference type="PANTHER" id="PTHR13906:SF4">
    <property type="entry name" value="LYSOPHOSPHOLIPID ACYLTRANSFERASE 6"/>
    <property type="match status" value="1"/>
</dbReference>
<feature type="transmembrane region" description="Helical" evidence="7">
    <location>
        <begin position="330"/>
        <end position="349"/>
    </location>
</feature>
<evidence type="ECO:0000256" key="1">
    <source>
        <dbReference type="ARBA" id="ARBA00004141"/>
    </source>
</evidence>
<dbReference type="AlphaFoldDB" id="A0A9P6KC96"/>
<dbReference type="GO" id="GO:0030258">
    <property type="term" value="P:lipid modification"/>
    <property type="evidence" value="ECO:0007669"/>
    <property type="project" value="TreeGrafter"/>
</dbReference>
<accession>A0A9P6KC96</accession>
<dbReference type="EMBL" id="JAABOA010002747">
    <property type="protein sequence ID" value="KAF9579447.1"/>
    <property type="molecule type" value="Genomic_DNA"/>
</dbReference>
<evidence type="ECO:0000313" key="8">
    <source>
        <dbReference type="EMBL" id="KAF9579447.1"/>
    </source>
</evidence>
<keyword evidence="6 8" id="KW-0012">Acyltransferase</keyword>
<comment type="subcellular location">
    <subcellularLocation>
        <location evidence="1">Membrane</location>
        <topology evidence="1">Multi-pass membrane protein</topology>
    </subcellularLocation>
</comment>
<feature type="transmembrane region" description="Helical" evidence="7">
    <location>
        <begin position="298"/>
        <end position="318"/>
    </location>
</feature>